<feature type="domain" description="FAD-binding FR-type" evidence="12">
    <location>
        <begin position="246"/>
        <end position="492"/>
    </location>
</feature>
<dbReference type="PRINTS" id="PR00369">
    <property type="entry name" value="FLAVODOXIN"/>
</dbReference>
<evidence type="ECO:0000256" key="5">
    <source>
        <dbReference type="ARBA" id="ARBA00022630"/>
    </source>
</evidence>
<comment type="function">
    <text evidence="10">NADPH-dependent reductase which is a central component of the cytosolic iron-sulfur (Fe-S) protein assembly (CIA) machinery. Transfers electrons from NADPH via its FAD and FMN prosthetic groups to the [2Fe-2S] cluster of the anamorsin/DRE2 homolog, another key component of the CIA machinery. In turn, this reduced cluster provides electrons for assembly of cytosolic iron-sulfur cluster proteins.</text>
</comment>
<name>A0AAW1S0Q4_9CHLO</name>
<feature type="binding site" evidence="10">
    <location>
        <begin position="428"/>
        <end position="431"/>
    </location>
    <ligand>
        <name>FAD</name>
        <dbReference type="ChEBI" id="CHEBI:57692"/>
    </ligand>
</feature>
<dbReference type="PRINTS" id="PR00371">
    <property type="entry name" value="FPNCR"/>
</dbReference>
<keyword evidence="9 10" id="KW-0560">Oxidoreductase</keyword>
<dbReference type="PANTHER" id="PTHR19384">
    <property type="entry name" value="NITRIC OXIDE SYNTHASE-RELATED"/>
    <property type="match status" value="1"/>
</dbReference>
<dbReference type="Gene3D" id="3.40.50.80">
    <property type="entry name" value="Nucleotide-binding domain of ferredoxin-NADP reductase (FNR) module"/>
    <property type="match status" value="1"/>
</dbReference>
<evidence type="ECO:0000256" key="10">
    <source>
        <dbReference type="HAMAP-Rule" id="MF_03178"/>
    </source>
</evidence>
<accession>A0AAW1S0Q4</accession>
<sequence length="649" mass="68938">MQLLVLFGSQTGNAQDVAERVAREAKRRHFAPCVMAMDAYSVAALPAEGLVIFVASTTGQGELPDNMKHFWRFLLRKSLPPDSLASTTYAVFGLGDSGYAHYNVAAKKLDRRLAALGARAALERGLGDDQAPAGYEAVLDAWLPRLWVALRTAAPLPPGLSDPAEGDAATELVPRYTVTFLPRSKGRDLGPAAAPSATAPVSSGRAAAELAEAAEAARAFAAVEAAATGVPRFPGDDLPACSHGPWRPFVAPLLANERLTAAGHEQDTRLLSLGLRGSGLAYASGDLAAILPAQACILLRARVQAPAEVSALLARLGLSEDDVVRVEVNGCAPGGAAAEVRLGALVAGVLDVAGGSPRRFFFEVLARFASEPREAERLAYLFSPGGRDDLARYNQREGRTLLEVLRDFPGAAPPLAWLLQVGPRLQPRRFSIASSLSAHPDQAHVLAAVVEYRTPHKRLKRGVATGWLGRLLPHPTLPQVPVWVERGVLRLPPHQVPLVLVGPGTGVAPFRAFLQERAAAAAAGEAVAPSLLFFGCRREAADFYFRDEWPALAAAGALAPDGLVTAFSRDQPAKVYVGQRIREHGARVWALLQQGAVVFVSGAAQRMPQDVAAAFQAVATEHGGLAPADAARYVRQLALLQRYFVEAWS</sequence>
<keyword evidence="7 10" id="KW-0274">FAD</keyword>
<keyword evidence="4 10" id="KW-0963">Cytoplasm</keyword>
<protein>
    <recommendedName>
        <fullName evidence="10">NADPH-dependent diflavin oxidoreductase 1</fullName>
        <ecNumber evidence="10">1.18.1.-</ecNumber>
    </recommendedName>
    <alternativeName>
        <fullName evidence="10">NADPH-dependent FMN and FAD-containing oxidoreductase</fullName>
    </alternativeName>
</protein>
<dbReference type="AlphaFoldDB" id="A0AAW1S0Q4"/>
<feature type="binding site" evidence="10">
    <location>
        <position position="129"/>
    </location>
    <ligand>
        <name>FMN</name>
        <dbReference type="ChEBI" id="CHEBI:58210"/>
    </ligand>
</feature>
<dbReference type="GO" id="GO:0160246">
    <property type="term" value="F:NADPH-iron-sulfur [2Fe-2S] protein oxidoreductase activity"/>
    <property type="evidence" value="ECO:0007669"/>
    <property type="project" value="InterPro"/>
</dbReference>
<evidence type="ECO:0000259" key="11">
    <source>
        <dbReference type="PROSITE" id="PS50902"/>
    </source>
</evidence>
<evidence type="ECO:0000256" key="9">
    <source>
        <dbReference type="ARBA" id="ARBA00023002"/>
    </source>
</evidence>
<keyword evidence="5 10" id="KW-0285">Flavoprotein</keyword>
<dbReference type="PANTHER" id="PTHR19384:SF10">
    <property type="entry name" value="NADPH-DEPENDENT DIFLAVIN OXIDOREDUCTASE 1"/>
    <property type="match status" value="1"/>
</dbReference>
<comment type="subcellular location">
    <subcellularLocation>
        <location evidence="3 10">Cytoplasm</location>
    </subcellularLocation>
</comment>
<evidence type="ECO:0000256" key="4">
    <source>
        <dbReference type="ARBA" id="ARBA00022490"/>
    </source>
</evidence>
<comment type="caution">
    <text evidence="13">The sequence shown here is derived from an EMBL/GenBank/DDBJ whole genome shotgun (WGS) entry which is preliminary data.</text>
</comment>
<comment type="caution">
    <text evidence="10">Lacks conserved residue(s) required for the propagation of feature annotation.</text>
</comment>
<dbReference type="GO" id="GO:0010181">
    <property type="term" value="F:FMN binding"/>
    <property type="evidence" value="ECO:0007669"/>
    <property type="project" value="UniProtKB-UniRule"/>
</dbReference>
<evidence type="ECO:0000256" key="6">
    <source>
        <dbReference type="ARBA" id="ARBA00022643"/>
    </source>
</evidence>
<dbReference type="InterPro" id="IPR039261">
    <property type="entry name" value="FNR_nucleotide-bd"/>
</dbReference>
<comment type="cofactor">
    <cofactor evidence="2 10">
        <name>FAD</name>
        <dbReference type="ChEBI" id="CHEBI:57692"/>
    </cofactor>
</comment>
<dbReference type="InterPro" id="IPR001433">
    <property type="entry name" value="OxRdtase_FAD/NAD-bd"/>
</dbReference>
<feature type="binding site" evidence="10">
    <location>
        <begin position="56"/>
        <end position="59"/>
    </location>
    <ligand>
        <name>FMN</name>
        <dbReference type="ChEBI" id="CHEBI:58210"/>
    </ligand>
</feature>
<feature type="binding site" evidence="10">
    <location>
        <position position="505"/>
    </location>
    <ligand>
        <name>NADP(+)</name>
        <dbReference type="ChEBI" id="CHEBI:58349"/>
    </ligand>
</feature>
<keyword evidence="8 10" id="KW-0521">NADP</keyword>
<dbReference type="Gene3D" id="3.40.50.360">
    <property type="match status" value="1"/>
</dbReference>
<feature type="binding site" evidence="10">
    <location>
        <begin position="9"/>
        <end position="14"/>
    </location>
    <ligand>
        <name>FMN</name>
        <dbReference type="ChEBI" id="CHEBI:58210"/>
    </ligand>
</feature>
<evidence type="ECO:0000256" key="7">
    <source>
        <dbReference type="ARBA" id="ARBA00022827"/>
    </source>
</evidence>
<evidence type="ECO:0000313" key="13">
    <source>
        <dbReference type="EMBL" id="KAK9839678.1"/>
    </source>
</evidence>
<evidence type="ECO:0000256" key="2">
    <source>
        <dbReference type="ARBA" id="ARBA00001974"/>
    </source>
</evidence>
<evidence type="ECO:0000256" key="3">
    <source>
        <dbReference type="ARBA" id="ARBA00004496"/>
    </source>
</evidence>
<comment type="cofactor">
    <cofactor evidence="1 10">
        <name>FMN</name>
        <dbReference type="ChEBI" id="CHEBI:58210"/>
    </cofactor>
</comment>
<feature type="binding site" evidence="10">
    <location>
        <position position="648"/>
    </location>
    <ligand>
        <name>FAD</name>
        <dbReference type="ChEBI" id="CHEBI:57692"/>
    </ligand>
</feature>
<dbReference type="Pfam" id="PF00175">
    <property type="entry name" value="NAD_binding_1"/>
    <property type="match status" value="1"/>
</dbReference>
<dbReference type="InterPro" id="IPR001094">
    <property type="entry name" value="Flavdoxin-like"/>
</dbReference>
<comment type="similarity">
    <text evidence="10">In the N-terminal section; belongs to the flavodoxin family.</text>
</comment>
<dbReference type="Pfam" id="PF00667">
    <property type="entry name" value="FAD_binding_1"/>
    <property type="match status" value="1"/>
</dbReference>
<comment type="similarity">
    <text evidence="10">Belongs to the NADPH-dependent diflavin oxidoreductase NDOR1 family.</text>
</comment>
<dbReference type="InterPro" id="IPR029039">
    <property type="entry name" value="Flavoprotein-like_sf"/>
</dbReference>
<dbReference type="InterPro" id="IPR017938">
    <property type="entry name" value="Riboflavin_synthase-like_b-brl"/>
</dbReference>
<dbReference type="Gene3D" id="2.40.30.10">
    <property type="entry name" value="Translation factors"/>
    <property type="match status" value="1"/>
</dbReference>
<comment type="catalytic activity">
    <reaction evidence="10">
        <text>2 oxidized [2Fe-2S]-[protein] + NADPH = 2 reduced [2Fe-2S]-[protein] + NADP(+) + H(+)</text>
        <dbReference type="Rhea" id="RHEA:67716"/>
        <dbReference type="Rhea" id="RHEA-COMP:17327"/>
        <dbReference type="Rhea" id="RHEA-COMP:17328"/>
        <dbReference type="ChEBI" id="CHEBI:15378"/>
        <dbReference type="ChEBI" id="CHEBI:33737"/>
        <dbReference type="ChEBI" id="CHEBI:33738"/>
        <dbReference type="ChEBI" id="CHEBI:57783"/>
        <dbReference type="ChEBI" id="CHEBI:58349"/>
    </reaction>
</comment>
<dbReference type="SUPFAM" id="SSF63380">
    <property type="entry name" value="Riboflavin synthase domain-like"/>
    <property type="match status" value="1"/>
</dbReference>
<evidence type="ECO:0000313" key="14">
    <source>
        <dbReference type="Proteomes" id="UP001445335"/>
    </source>
</evidence>
<dbReference type="GO" id="GO:0050660">
    <property type="term" value="F:flavin adenine dinucleotide binding"/>
    <property type="evidence" value="ECO:0007669"/>
    <property type="project" value="UniProtKB-UniRule"/>
</dbReference>
<dbReference type="InterPro" id="IPR008254">
    <property type="entry name" value="Flavodoxin/NO_synth"/>
</dbReference>
<dbReference type="FunFam" id="3.40.50.80:FF:000032">
    <property type="entry name" value="NADPH-dependent diflavin oxidoreductase 1"/>
    <property type="match status" value="1"/>
</dbReference>
<dbReference type="FunFam" id="3.40.50.360:FF:000015">
    <property type="entry name" value="NADPH-dependent diflavin oxidoreductase 1"/>
    <property type="match status" value="1"/>
</dbReference>
<evidence type="ECO:0000256" key="8">
    <source>
        <dbReference type="ARBA" id="ARBA00022857"/>
    </source>
</evidence>
<evidence type="ECO:0000256" key="1">
    <source>
        <dbReference type="ARBA" id="ARBA00001917"/>
    </source>
</evidence>
<keyword evidence="6 10" id="KW-0288">FMN</keyword>
<dbReference type="GO" id="GO:0016226">
    <property type="term" value="P:iron-sulfur cluster assembly"/>
    <property type="evidence" value="ECO:0007669"/>
    <property type="project" value="UniProtKB-UniRule"/>
</dbReference>
<reference evidence="13 14" key="1">
    <citation type="journal article" date="2024" name="Nat. Commun.">
        <title>Phylogenomics reveals the evolutionary origins of lichenization in chlorophyte algae.</title>
        <authorList>
            <person name="Puginier C."/>
            <person name="Libourel C."/>
            <person name="Otte J."/>
            <person name="Skaloud P."/>
            <person name="Haon M."/>
            <person name="Grisel S."/>
            <person name="Petersen M."/>
            <person name="Berrin J.G."/>
            <person name="Delaux P.M."/>
            <person name="Dal Grande F."/>
            <person name="Keller J."/>
        </authorList>
    </citation>
    <scope>NUCLEOTIDE SEQUENCE [LARGE SCALE GENOMIC DNA]</scope>
    <source>
        <strain evidence="13 14">SAG 245.80</strain>
    </source>
</reference>
<dbReference type="HAMAP" id="MF_03178">
    <property type="entry name" value="NDOR1"/>
    <property type="match status" value="1"/>
</dbReference>
<dbReference type="GO" id="GO:0050661">
    <property type="term" value="F:NADP binding"/>
    <property type="evidence" value="ECO:0007669"/>
    <property type="project" value="UniProtKB-UniRule"/>
</dbReference>
<organism evidence="13 14">
    <name type="scientific">Elliptochloris bilobata</name>
    <dbReference type="NCBI Taxonomy" id="381761"/>
    <lineage>
        <taxon>Eukaryota</taxon>
        <taxon>Viridiplantae</taxon>
        <taxon>Chlorophyta</taxon>
        <taxon>core chlorophytes</taxon>
        <taxon>Trebouxiophyceae</taxon>
        <taxon>Trebouxiophyceae incertae sedis</taxon>
        <taxon>Elliptochloris clade</taxon>
        <taxon>Elliptochloris</taxon>
    </lineage>
</organism>
<dbReference type="PROSITE" id="PS51384">
    <property type="entry name" value="FAD_FR"/>
    <property type="match status" value="1"/>
</dbReference>
<dbReference type="Proteomes" id="UP001445335">
    <property type="component" value="Unassembled WGS sequence"/>
</dbReference>
<dbReference type="SUPFAM" id="SSF52343">
    <property type="entry name" value="Ferredoxin reductase-like, C-terminal NADP-linked domain"/>
    <property type="match status" value="1"/>
</dbReference>
<dbReference type="Gene3D" id="1.20.990.10">
    <property type="entry name" value="NADPH-cytochrome p450 Reductase, Chain A, domain 3"/>
    <property type="match status" value="1"/>
</dbReference>
<dbReference type="PROSITE" id="PS50902">
    <property type="entry name" value="FLAVODOXIN_LIKE"/>
    <property type="match status" value="1"/>
</dbReference>
<dbReference type="EMBL" id="JALJOU010000015">
    <property type="protein sequence ID" value="KAK9839678.1"/>
    <property type="molecule type" value="Genomic_DNA"/>
</dbReference>
<dbReference type="GO" id="GO:0005829">
    <property type="term" value="C:cytosol"/>
    <property type="evidence" value="ECO:0007669"/>
    <property type="project" value="TreeGrafter"/>
</dbReference>
<evidence type="ECO:0000259" key="12">
    <source>
        <dbReference type="PROSITE" id="PS51384"/>
    </source>
</evidence>
<feature type="binding site" evidence="10">
    <location>
        <begin position="568"/>
        <end position="569"/>
    </location>
    <ligand>
        <name>NADP(+)</name>
        <dbReference type="ChEBI" id="CHEBI:58349"/>
    </ligand>
</feature>
<feature type="domain" description="Flavodoxin-like" evidence="11">
    <location>
        <begin position="3"/>
        <end position="147"/>
    </location>
</feature>
<gene>
    <name evidence="13" type="ORF">WJX81_005476</name>
</gene>
<dbReference type="InterPro" id="IPR023173">
    <property type="entry name" value="NADPH_Cyt_P450_Rdtase_alpha"/>
</dbReference>
<dbReference type="EC" id="1.18.1.-" evidence="10"/>
<proteinExistence type="inferred from homology"/>
<dbReference type="InterPro" id="IPR017927">
    <property type="entry name" value="FAD-bd_FR_type"/>
</dbReference>
<dbReference type="InterPro" id="IPR003097">
    <property type="entry name" value="CysJ-like_FAD-binding"/>
</dbReference>
<comment type="similarity">
    <text evidence="10">In the C-terminal section; belongs to the flavoprotein pyridine nucleotide cytochrome reductase family.</text>
</comment>
<dbReference type="GO" id="GO:0005634">
    <property type="term" value="C:nucleus"/>
    <property type="evidence" value="ECO:0007669"/>
    <property type="project" value="UniProtKB-ARBA"/>
</dbReference>
<dbReference type="SUPFAM" id="SSF52218">
    <property type="entry name" value="Flavoproteins"/>
    <property type="match status" value="1"/>
</dbReference>
<dbReference type="InterPro" id="IPR028879">
    <property type="entry name" value="NDOR1"/>
</dbReference>
<keyword evidence="14" id="KW-1185">Reference proteome</keyword>
<feature type="binding site" evidence="10">
    <location>
        <position position="610"/>
    </location>
    <ligand>
        <name>NADP(+)</name>
        <dbReference type="ChEBI" id="CHEBI:58349"/>
    </ligand>
</feature>
<dbReference type="GO" id="GO:0016651">
    <property type="term" value="F:oxidoreductase activity, acting on NAD(P)H"/>
    <property type="evidence" value="ECO:0007669"/>
    <property type="project" value="UniProtKB-UniRule"/>
</dbReference>
<dbReference type="InterPro" id="IPR001709">
    <property type="entry name" value="Flavoprot_Pyr_Nucl_cyt_Rdtase"/>
</dbReference>
<dbReference type="Pfam" id="PF00258">
    <property type="entry name" value="Flavodoxin_1"/>
    <property type="match status" value="1"/>
</dbReference>